<dbReference type="EMBL" id="JALJOU010000054">
    <property type="protein sequence ID" value="KAK9827964.1"/>
    <property type="molecule type" value="Genomic_DNA"/>
</dbReference>
<gene>
    <name evidence="1" type="ORF">WJX81_002557</name>
</gene>
<name>A0AAW1R2V7_9CHLO</name>
<dbReference type="Proteomes" id="UP001445335">
    <property type="component" value="Unassembled WGS sequence"/>
</dbReference>
<evidence type="ECO:0000313" key="2">
    <source>
        <dbReference type="Proteomes" id="UP001445335"/>
    </source>
</evidence>
<proteinExistence type="predicted"/>
<keyword evidence="2" id="KW-1185">Reference proteome</keyword>
<protein>
    <submittedName>
        <fullName evidence="1">Uncharacterized protein</fullName>
    </submittedName>
</protein>
<reference evidence="1 2" key="1">
    <citation type="journal article" date="2024" name="Nat. Commun.">
        <title>Phylogenomics reveals the evolutionary origins of lichenization in chlorophyte algae.</title>
        <authorList>
            <person name="Puginier C."/>
            <person name="Libourel C."/>
            <person name="Otte J."/>
            <person name="Skaloud P."/>
            <person name="Haon M."/>
            <person name="Grisel S."/>
            <person name="Petersen M."/>
            <person name="Berrin J.G."/>
            <person name="Delaux P.M."/>
            <person name="Dal Grande F."/>
            <person name="Keller J."/>
        </authorList>
    </citation>
    <scope>NUCLEOTIDE SEQUENCE [LARGE SCALE GENOMIC DNA]</scope>
    <source>
        <strain evidence="1 2">SAG 245.80</strain>
    </source>
</reference>
<accession>A0AAW1R2V7</accession>
<comment type="caution">
    <text evidence="1">The sequence shown here is derived from an EMBL/GenBank/DDBJ whole genome shotgun (WGS) entry which is preliminary data.</text>
</comment>
<evidence type="ECO:0000313" key="1">
    <source>
        <dbReference type="EMBL" id="KAK9827964.1"/>
    </source>
</evidence>
<organism evidence="1 2">
    <name type="scientific">Elliptochloris bilobata</name>
    <dbReference type="NCBI Taxonomy" id="381761"/>
    <lineage>
        <taxon>Eukaryota</taxon>
        <taxon>Viridiplantae</taxon>
        <taxon>Chlorophyta</taxon>
        <taxon>core chlorophytes</taxon>
        <taxon>Trebouxiophyceae</taxon>
        <taxon>Trebouxiophyceae incertae sedis</taxon>
        <taxon>Elliptochloris clade</taxon>
        <taxon>Elliptochloris</taxon>
    </lineage>
</organism>
<dbReference type="AlphaFoldDB" id="A0AAW1R2V7"/>
<sequence length="308" mass="33423">MLPSLIGDRPIRINLPIPGFPIDIVSVSEAEHIQVLKGIAACGRIHEVPSKDLPKWVQLYFSATRFWDKENDRWFVPFEGENDLYAARRGTIVSLLEKGYDNDDVTKVAQLARADASAEDLAYALEQVVNKRFVAAGEIPRNVTLAARSELTTMGQLIKPGAYKQAIKGTQEVLAFAGANQPAKGMQRVDVGHNIGVVASSLAKAVGTLQANLGQSITQIFTTTNNAPTPSVPRIALDNSTFGGLLAYPAVPGKTVFLLNINKAAGKTGNLFYTFGTGDALRACPFKPFFERFMGDLQTQLRSEAKTE</sequence>